<sequence length="302" mass="35741">MTVPSNILIKFALRPRSESDNGYSNHRCYKIFDQENDQRITEFYTRLYKMSFDSHVQGCTKEHTLPDKDKLDEIIDSVILSEFRKEIEEKVLLHSSLYELILPEFKCHGFGFYYKPESDYEIFNKNLEACYYEACPMYVKNVDSTNEINYLERWNKASDQEKEIFASIAMCAKKVFEFMYPNYEEIAENMKKNNSEFSISIEFNPRSPKVFNDEKDKSLFVDRREMNLRSIERCSKLLDNLTDESSKGKKEFQDRNLVTSEQLPQPPYPQLRLHVGKRLVVMCILSLSFVIVTSLANYFLEY</sequence>
<dbReference type="EMBL" id="CAJVPP010000143">
    <property type="protein sequence ID" value="CAG8447135.1"/>
    <property type="molecule type" value="Genomic_DNA"/>
</dbReference>
<protein>
    <submittedName>
        <fullName evidence="2">7353_t:CDS:1</fullName>
    </submittedName>
</protein>
<accession>A0A9N8VDL3</accession>
<keyword evidence="1" id="KW-0812">Transmembrane</keyword>
<keyword evidence="1" id="KW-0472">Membrane</keyword>
<keyword evidence="3" id="KW-1185">Reference proteome</keyword>
<dbReference type="AlphaFoldDB" id="A0A9N8VDL3"/>
<evidence type="ECO:0000313" key="2">
    <source>
        <dbReference type="EMBL" id="CAG8447135.1"/>
    </source>
</evidence>
<comment type="caution">
    <text evidence="2">The sequence shown here is derived from an EMBL/GenBank/DDBJ whole genome shotgun (WGS) entry which is preliminary data.</text>
</comment>
<organism evidence="2 3">
    <name type="scientific">Funneliformis mosseae</name>
    <name type="common">Endomycorrhizal fungus</name>
    <name type="synonym">Glomus mosseae</name>
    <dbReference type="NCBI Taxonomy" id="27381"/>
    <lineage>
        <taxon>Eukaryota</taxon>
        <taxon>Fungi</taxon>
        <taxon>Fungi incertae sedis</taxon>
        <taxon>Mucoromycota</taxon>
        <taxon>Glomeromycotina</taxon>
        <taxon>Glomeromycetes</taxon>
        <taxon>Glomerales</taxon>
        <taxon>Glomeraceae</taxon>
        <taxon>Funneliformis</taxon>
    </lineage>
</organism>
<name>A0A9N8VDL3_FUNMO</name>
<feature type="transmembrane region" description="Helical" evidence="1">
    <location>
        <begin position="279"/>
        <end position="300"/>
    </location>
</feature>
<proteinExistence type="predicted"/>
<evidence type="ECO:0000313" key="3">
    <source>
        <dbReference type="Proteomes" id="UP000789375"/>
    </source>
</evidence>
<gene>
    <name evidence="2" type="ORF">FMOSSE_LOCUS1254</name>
</gene>
<keyword evidence="1" id="KW-1133">Transmembrane helix</keyword>
<reference evidence="2" key="1">
    <citation type="submission" date="2021-06" db="EMBL/GenBank/DDBJ databases">
        <authorList>
            <person name="Kallberg Y."/>
            <person name="Tangrot J."/>
            <person name="Rosling A."/>
        </authorList>
    </citation>
    <scope>NUCLEOTIDE SEQUENCE</scope>
    <source>
        <strain evidence="2">87-6 pot B 2015</strain>
    </source>
</reference>
<dbReference type="Proteomes" id="UP000789375">
    <property type="component" value="Unassembled WGS sequence"/>
</dbReference>
<evidence type="ECO:0000256" key="1">
    <source>
        <dbReference type="SAM" id="Phobius"/>
    </source>
</evidence>